<proteinExistence type="predicted"/>
<dbReference type="Proteomes" id="UP001232445">
    <property type="component" value="Unassembled WGS sequence"/>
</dbReference>
<organism evidence="1 2">
    <name type="scientific">Caldalkalibacillus uzonensis</name>
    <dbReference type="NCBI Taxonomy" id="353224"/>
    <lineage>
        <taxon>Bacteria</taxon>
        <taxon>Bacillati</taxon>
        <taxon>Bacillota</taxon>
        <taxon>Bacilli</taxon>
        <taxon>Bacillales</taxon>
        <taxon>Bacillaceae</taxon>
        <taxon>Caldalkalibacillus</taxon>
    </lineage>
</organism>
<comment type="caution">
    <text evidence="1">The sequence shown here is derived from an EMBL/GenBank/DDBJ whole genome shotgun (WGS) entry which is preliminary data.</text>
</comment>
<evidence type="ECO:0000313" key="1">
    <source>
        <dbReference type="EMBL" id="MDQ0340980.1"/>
    </source>
</evidence>
<dbReference type="EMBL" id="JAUSUQ010000026">
    <property type="protein sequence ID" value="MDQ0340980.1"/>
    <property type="molecule type" value="Genomic_DNA"/>
</dbReference>
<accession>A0ABU0CXW1</accession>
<sequence>MPRWCQRKFRLFTRTDEANIRSIGRAPTVRCFCHICRYWNQEGRVAWITETRYFVDTVLPKAGIDKDKVPFTFASPYNCDTSFKNEDTV</sequence>
<protein>
    <submittedName>
        <fullName evidence="1">Uncharacterized protein</fullName>
    </submittedName>
</protein>
<keyword evidence="2" id="KW-1185">Reference proteome</keyword>
<name>A0ABU0CXW1_9BACI</name>
<evidence type="ECO:0000313" key="2">
    <source>
        <dbReference type="Proteomes" id="UP001232445"/>
    </source>
</evidence>
<reference evidence="1 2" key="1">
    <citation type="submission" date="2023-07" db="EMBL/GenBank/DDBJ databases">
        <title>Genomic Encyclopedia of Type Strains, Phase IV (KMG-IV): sequencing the most valuable type-strain genomes for metagenomic binning, comparative biology and taxonomic classification.</title>
        <authorList>
            <person name="Goeker M."/>
        </authorList>
    </citation>
    <scope>NUCLEOTIDE SEQUENCE [LARGE SCALE GENOMIC DNA]</scope>
    <source>
        <strain evidence="1 2">DSM 17740</strain>
    </source>
</reference>
<gene>
    <name evidence="1" type="ORF">J2S00_003820</name>
</gene>